<keyword evidence="3" id="KW-0677">Repeat</keyword>
<feature type="domain" description="Disease resistance N-terminal" evidence="8">
    <location>
        <begin position="8"/>
        <end position="91"/>
    </location>
</feature>
<dbReference type="InterPro" id="IPR002182">
    <property type="entry name" value="NB-ARC"/>
</dbReference>
<dbReference type="PANTHER" id="PTHR23155:SF1201">
    <property type="entry name" value="OS02G0301800 PROTEIN"/>
    <property type="match status" value="1"/>
</dbReference>
<dbReference type="GO" id="GO:0042742">
    <property type="term" value="P:defense response to bacterium"/>
    <property type="evidence" value="ECO:0007669"/>
    <property type="project" value="UniProtKB-ARBA"/>
</dbReference>
<dbReference type="Gene3D" id="1.20.5.4130">
    <property type="match status" value="1"/>
</dbReference>
<keyword evidence="4" id="KW-0547">Nucleotide-binding</keyword>
<evidence type="ECO:0000313" key="12">
    <source>
        <dbReference type="Proteomes" id="UP001497457"/>
    </source>
</evidence>
<dbReference type="GO" id="GO:0000166">
    <property type="term" value="F:nucleotide binding"/>
    <property type="evidence" value="ECO:0007669"/>
    <property type="project" value="UniProtKB-KW"/>
</dbReference>
<dbReference type="InterPro" id="IPR055414">
    <property type="entry name" value="LRR_R13L4/SHOC2-like"/>
</dbReference>
<dbReference type="Pfam" id="PF23559">
    <property type="entry name" value="WHD_DRP"/>
    <property type="match status" value="1"/>
</dbReference>
<proteinExistence type="inferred from homology"/>
<gene>
    <name evidence="11" type="ORF">URODEC1_LOCUS60873</name>
</gene>
<evidence type="ECO:0000259" key="9">
    <source>
        <dbReference type="Pfam" id="PF23559"/>
    </source>
</evidence>
<dbReference type="Gene3D" id="3.80.10.10">
    <property type="entry name" value="Ribonuclease Inhibitor"/>
    <property type="match status" value="1"/>
</dbReference>
<keyword evidence="2" id="KW-0433">Leucine-rich repeat</keyword>
<dbReference type="Proteomes" id="UP001497457">
    <property type="component" value="Chromosome 24b"/>
</dbReference>
<dbReference type="Gene3D" id="3.40.50.300">
    <property type="entry name" value="P-loop containing nucleotide triphosphate hydrolases"/>
    <property type="match status" value="1"/>
</dbReference>
<name>A0ABC9B160_9POAL</name>
<dbReference type="Pfam" id="PF23598">
    <property type="entry name" value="LRR_14"/>
    <property type="match status" value="1"/>
</dbReference>
<reference evidence="11" key="1">
    <citation type="submission" date="2024-10" db="EMBL/GenBank/DDBJ databases">
        <authorList>
            <person name="Ryan C."/>
        </authorList>
    </citation>
    <scope>NUCLEOTIDE SEQUENCE [LARGE SCALE GENOMIC DNA]</scope>
</reference>
<evidence type="ECO:0000313" key="11">
    <source>
        <dbReference type="EMBL" id="CAL4991925.1"/>
    </source>
</evidence>
<evidence type="ECO:0000259" key="10">
    <source>
        <dbReference type="Pfam" id="PF23598"/>
    </source>
</evidence>
<dbReference type="GO" id="GO:0009626">
    <property type="term" value="P:plant-type hypersensitive response"/>
    <property type="evidence" value="ECO:0007669"/>
    <property type="project" value="UniProtKB-ARBA"/>
</dbReference>
<dbReference type="SUPFAM" id="SSF52047">
    <property type="entry name" value="RNI-like"/>
    <property type="match status" value="1"/>
</dbReference>
<evidence type="ECO:0000256" key="3">
    <source>
        <dbReference type="ARBA" id="ARBA00022737"/>
    </source>
</evidence>
<dbReference type="SUPFAM" id="SSF52540">
    <property type="entry name" value="P-loop containing nucleoside triphosphate hydrolases"/>
    <property type="match status" value="1"/>
</dbReference>
<dbReference type="FunFam" id="1.10.10.10:FF:000322">
    <property type="entry name" value="Probable disease resistance protein At1g63360"/>
    <property type="match status" value="1"/>
</dbReference>
<sequence length="929" mass="105067">MDLVTGALGKLPSKLSVLLSDEYKLQTGVRDQIWCLTRELESLHAALRKVAEVPPDQLDEQVRLWARDVREASYDMEDILDTFLVRVDGDPKGPPDANKVKRLVKKMGNLFSLSKGKARHEIAAAINALSKQLEDVDKLRGRYRVDDIIHKPAARTSIDPRLPALYTKASQLVGIDEQRDKLIQMLTEGDHDMQPNQEMKIVSVVGVGGLGKTTLVRAVYEKLTMNISYKAFVPVGQNPDLNKTLRDILIDLDKQRYTTVFNLTILDERQLIDELRKFLMDKRYFIVIDDVWDIKSWVTIRTALDDNSLGSKIVITTRKHDVAEEAGCSYKLKPLTHDRSKILFYGRIFGSQGECPLQFSEVSEKILMKCGGVPLAIVTTSSLLANKSRNIKLWNEVCDSIGSGLRSNDNMENMRKILSLSYYDLPSHLKPCLLYLSIFPEDYEIVKERLIWRWIAEGFVQRVEVAQSLFENGESYFNELLNRSLIQVAVTNEDGTPWSCYVHDMVLELICSLSGQENFVTTVLGDSWQRTPPSGSKKVRRLSIRNTTWRIMDDISKLRTLAIFRPAIINSMPSLSLCHLLRILDLEDCNLKDHPSLEFVGKLFHLRYLGLANTEYAGVLPVEIGYLQFLQILDLDGTKIQELPPSVVGLRQLIRLHAGDEIVWSPTNGLRALTSLEDLRGVTVDSASLAEELGHLRQLRFLSVFLESDLSLTSDEEECKSVESMCKAFVGSLGKLHKIQTLIVETVDEMKTDLEGPVETLDNLRDLRIQDTSSLPTWISTAAARLSSLDISVDRMRTEDIQVLGMLRDLRYLKVRVRVRVLERFTVSLDAFPSVKTCMLFGLSAVPSMFPKGAMRKLEYYCFDIRLEAFSGGDFTIDDLSFGHLPSLDLAEVLVFNGEGTISKDVKEINEKLKHEAHVHPNHASIYCS</sequence>
<feature type="domain" description="Disease resistance R13L4/SHOC-2-like LRR" evidence="10">
    <location>
        <begin position="557"/>
        <end position="925"/>
    </location>
</feature>
<dbReference type="InterPro" id="IPR038005">
    <property type="entry name" value="RX-like_CC"/>
</dbReference>
<protein>
    <submittedName>
        <fullName evidence="11">Uncharacterized protein</fullName>
    </submittedName>
</protein>
<keyword evidence="12" id="KW-1185">Reference proteome</keyword>
<dbReference type="InterPro" id="IPR042197">
    <property type="entry name" value="Apaf_helical"/>
</dbReference>
<dbReference type="InterPro" id="IPR058922">
    <property type="entry name" value="WHD_DRP"/>
</dbReference>
<evidence type="ECO:0000256" key="6">
    <source>
        <dbReference type="ARBA" id="ARBA00023054"/>
    </source>
</evidence>
<keyword evidence="5" id="KW-0611">Plant defense</keyword>
<dbReference type="InterPro" id="IPR041118">
    <property type="entry name" value="Rx_N"/>
</dbReference>
<organism evidence="11 12">
    <name type="scientific">Urochloa decumbens</name>
    <dbReference type="NCBI Taxonomy" id="240449"/>
    <lineage>
        <taxon>Eukaryota</taxon>
        <taxon>Viridiplantae</taxon>
        <taxon>Streptophyta</taxon>
        <taxon>Embryophyta</taxon>
        <taxon>Tracheophyta</taxon>
        <taxon>Spermatophyta</taxon>
        <taxon>Magnoliopsida</taxon>
        <taxon>Liliopsida</taxon>
        <taxon>Poales</taxon>
        <taxon>Poaceae</taxon>
        <taxon>PACMAD clade</taxon>
        <taxon>Panicoideae</taxon>
        <taxon>Panicodae</taxon>
        <taxon>Paniceae</taxon>
        <taxon>Melinidinae</taxon>
        <taxon>Urochloa</taxon>
    </lineage>
</organism>
<dbReference type="Pfam" id="PF00931">
    <property type="entry name" value="NB-ARC"/>
    <property type="match status" value="1"/>
</dbReference>
<accession>A0ABC9B160</accession>
<dbReference type="Pfam" id="PF18052">
    <property type="entry name" value="Rx_N"/>
    <property type="match status" value="1"/>
</dbReference>
<evidence type="ECO:0000256" key="4">
    <source>
        <dbReference type="ARBA" id="ARBA00022741"/>
    </source>
</evidence>
<dbReference type="InterPro" id="IPR027417">
    <property type="entry name" value="P-loop_NTPase"/>
</dbReference>
<dbReference type="EMBL" id="OZ075134">
    <property type="protein sequence ID" value="CAL4991925.1"/>
    <property type="molecule type" value="Genomic_DNA"/>
</dbReference>
<dbReference type="Gene3D" id="1.10.10.10">
    <property type="entry name" value="Winged helix-like DNA-binding domain superfamily/Winged helix DNA-binding domain"/>
    <property type="match status" value="1"/>
</dbReference>
<dbReference type="CDD" id="cd14798">
    <property type="entry name" value="RX-CC_like"/>
    <property type="match status" value="1"/>
</dbReference>
<dbReference type="InterPro" id="IPR032675">
    <property type="entry name" value="LRR_dom_sf"/>
</dbReference>
<evidence type="ECO:0000259" key="8">
    <source>
        <dbReference type="Pfam" id="PF18052"/>
    </source>
</evidence>
<dbReference type="InterPro" id="IPR036388">
    <property type="entry name" value="WH-like_DNA-bd_sf"/>
</dbReference>
<evidence type="ECO:0000256" key="5">
    <source>
        <dbReference type="ARBA" id="ARBA00022821"/>
    </source>
</evidence>
<evidence type="ECO:0000256" key="2">
    <source>
        <dbReference type="ARBA" id="ARBA00022614"/>
    </source>
</evidence>
<feature type="domain" description="NB-ARC" evidence="7">
    <location>
        <begin position="181"/>
        <end position="337"/>
    </location>
</feature>
<dbReference type="Gene3D" id="1.10.8.430">
    <property type="entry name" value="Helical domain of apoptotic protease-activating factors"/>
    <property type="match status" value="1"/>
</dbReference>
<evidence type="ECO:0000256" key="1">
    <source>
        <dbReference type="ARBA" id="ARBA00008894"/>
    </source>
</evidence>
<dbReference type="InterPro" id="IPR044974">
    <property type="entry name" value="Disease_R_plants"/>
</dbReference>
<keyword evidence="6" id="KW-0175">Coiled coil</keyword>
<dbReference type="PRINTS" id="PR00364">
    <property type="entry name" value="DISEASERSIST"/>
</dbReference>
<dbReference type="PANTHER" id="PTHR23155">
    <property type="entry name" value="DISEASE RESISTANCE PROTEIN RP"/>
    <property type="match status" value="1"/>
</dbReference>
<dbReference type="AlphaFoldDB" id="A0ABC9B160"/>
<dbReference type="GO" id="GO:0002758">
    <property type="term" value="P:innate immune response-activating signaling pathway"/>
    <property type="evidence" value="ECO:0007669"/>
    <property type="project" value="UniProtKB-ARBA"/>
</dbReference>
<feature type="domain" description="Disease resistance protein winged helix" evidence="9">
    <location>
        <begin position="438"/>
        <end position="510"/>
    </location>
</feature>
<comment type="similarity">
    <text evidence="1">Belongs to the disease resistance NB-LRR family.</text>
</comment>
<evidence type="ECO:0000259" key="7">
    <source>
        <dbReference type="Pfam" id="PF00931"/>
    </source>
</evidence>